<evidence type="ECO:0000313" key="4">
    <source>
        <dbReference type="Proteomes" id="UP000184440"/>
    </source>
</evidence>
<dbReference type="AlphaFoldDB" id="A0A1M7RP68"/>
<dbReference type="Proteomes" id="UP000184440">
    <property type="component" value="Unassembled WGS sequence"/>
</dbReference>
<evidence type="ECO:0000256" key="1">
    <source>
        <dbReference type="SAM" id="MobiDB-lite"/>
    </source>
</evidence>
<feature type="transmembrane region" description="Helical" evidence="2">
    <location>
        <begin position="540"/>
        <end position="558"/>
    </location>
</feature>
<dbReference type="STRING" id="134849.SAMN05443668_12956"/>
<feature type="transmembrane region" description="Helical" evidence="2">
    <location>
        <begin position="517"/>
        <end position="533"/>
    </location>
</feature>
<dbReference type="InterPro" id="IPR018580">
    <property type="entry name" value="Uncharacterised_YfhO"/>
</dbReference>
<reference evidence="3 4" key="1">
    <citation type="submission" date="2016-11" db="EMBL/GenBank/DDBJ databases">
        <authorList>
            <person name="Jaros S."/>
            <person name="Januszkiewicz K."/>
            <person name="Wedrychowicz H."/>
        </authorList>
    </citation>
    <scope>NUCLEOTIDE SEQUENCE [LARGE SCALE GENOMIC DNA]</scope>
    <source>
        <strain evidence="3 4">DSM 46144</strain>
    </source>
</reference>
<dbReference type="EMBL" id="FRCS01000029">
    <property type="protein sequence ID" value="SHN47896.1"/>
    <property type="molecule type" value="Genomic_DNA"/>
</dbReference>
<feature type="region of interest" description="Disordered" evidence="1">
    <location>
        <begin position="669"/>
        <end position="690"/>
    </location>
</feature>
<accession>A0A1M7RP68</accession>
<evidence type="ECO:0000256" key="2">
    <source>
        <dbReference type="SAM" id="Phobius"/>
    </source>
</evidence>
<keyword evidence="2" id="KW-0472">Membrane</keyword>
<keyword evidence="4" id="KW-1185">Reference proteome</keyword>
<dbReference type="RefSeq" id="WP_073266179.1">
    <property type="nucleotide sequence ID" value="NZ_FRCS01000029.1"/>
</dbReference>
<feature type="transmembrane region" description="Helical" evidence="2">
    <location>
        <begin position="345"/>
        <end position="363"/>
    </location>
</feature>
<proteinExistence type="predicted"/>
<gene>
    <name evidence="3" type="ORF">SAMN05443668_12956</name>
</gene>
<dbReference type="OrthoDB" id="3752109at2"/>
<evidence type="ECO:0000313" key="3">
    <source>
        <dbReference type="EMBL" id="SHN47896.1"/>
    </source>
</evidence>
<feature type="transmembrane region" description="Helical" evidence="2">
    <location>
        <begin position="375"/>
        <end position="393"/>
    </location>
</feature>
<protein>
    <recommendedName>
        <fullName evidence="5">Membrane protein YfhO</fullName>
    </recommendedName>
</protein>
<name>A0A1M7RP68_9ACTN</name>
<feature type="transmembrane region" description="Helical" evidence="2">
    <location>
        <begin position="413"/>
        <end position="434"/>
    </location>
</feature>
<dbReference type="PANTHER" id="PTHR38454:SF1">
    <property type="entry name" value="INTEGRAL MEMBRANE PROTEIN"/>
    <property type="match status" value="1"/>
</dbReference>
<feature type="transmembrane region" description="Helical" evidence="2">
    <location>
        <begin position="467"/>
        <end position="485"/>
    </location>
</feature>
<feature type="transmembrane region" description="Helical" evidence="2">
    <location>
        <begin position="220"/>
        <end position="236"/>
    </location>
</feature>
<sequence>MSSTQELAIRRLEAAAEPASHLRRRRRPDALVTVVVLAIGAFALAGIGSPLWGQTSLTETGLLGRVSPYTDGQLLGVERQTYDLGDTVDAAIPNAALFGDAIRDGEWPSWNPYVLGGETLGGTPNAGLASPVALPFWFLPAWLAPAYVLLLQIVVAVGGCYLFLRRLRLGKPAALLGGLAYATSAFMVVWLNWPQTRVAAFIPALFWALECVIQNRRIRDAALVALTVAAMLLGGFPAVTGYALATGSCYVVVRAVAEYGWVGRTMGVWIRALVGVGTGAALVAIQLVPWVSTMSTVLLRGRAQTPEDHIPTQVLLTTIAPYVFGTVRPDQGPYWYEARIFLEEVSYVGAGVGVLAIVAVALARSGRVALPRATWWFFVAATGAWGVVIYLGGPPLALLQRLPYLFSDNAVDRARSILGFGIAVLAAVGFQLLLDRARDRVPGRDRRRLLLDRARDRVPGRDRLRPLWGVAVWTGVVAVGGVLYLRARRYALVHDTAWGFAGGGPHLGFLHDELENGVAFVLAALGAAAWLWFAPPRRRFFAAALIPLLVAWQGLLWVQNYYPHTDPKDFYPVSGVHEHLAANLGHERFWGSTGAVLGGVHSLHRLRGLQGHSFVETRFAELLEKLPGEQFSAPPKPATFLWPDPLNNGSSPTSPILDRLSIAEYVTPPTQKPFGVETEDTGDGSTHTLSADRPVTVRVPVSGPIRGIGVTPATAGIAATHTLRISVVLRDASDREVASADRLDRAISAGTPFYVPIAAEDVPRGTTLTAEITVRGGSLVVAGRNGAPAVSTIAGTNDGLKLVYVENAVIYQRTTALPRARWASATIVEPDAAKRLDLLADGSVASDAVVLDAPGGVTDGRPADVRWHTDGFDEMRLTVDAEGAGYLVLADAIQPTWAVTVDGTAADLVRADHGLAAVHVPAGRHIVAFRYAPRYAALGAWVSVGTVVLVVVAVGGEWIHLRRRRAVGTGAPASAPAETPTPVDA</sequence>
<feature type="transmembrane region" description="Helical" evidence="2">
    <location>
        <begin position="142"/>
        <end position="164"/>
    </location>
</feature>
<organism evidence="3 4">
    <name type="scientific">Cryptosporangium aurantiacum</name>
    <dbReference type="NCBI Taxonomy" id="134849"/>
    <lineage>
        <taxon>Bacteria</taxon>
        <taxon>Bacillati</taxon>
        <taxon>Actinomycetota</taxon>
        <taxon>Actinomycetes</taxon>
        <taxon>Cryptosporangiales</taxon>
        <taxon>Cryptosporangiaceae</taxon>
        <taxon>Cryptosporangium</taxon>
    </lineage>
</organism>
<dbReference type="PANTHER" id="PTHR38454">
    <property type="entry name" value="INTEGRAL MEMBRANE PROTEIN-RELATED"/>
    <property type="match status" value="1"/>
</dbReference>
<feature type="transmembrane region" description="Helical" evidence="2">
    <location>
        <begin position="268"/>
        <end position="291"/>
    </location>
</feature>
<feature type="transmembrane region" description="Helical" evidence="2">
    <location>
        <begin position="935"/>
        <end position="955"/>
    </location>
</feature>
<feature type="transmembrane region" description="Helical" evidence="2">
    <location>
        <begin position="173"/>
        <end position="191"/>
    </location>
</feature>
<feature type="transmembrane region" description="Helical" evidence="2">
    <location>
        <begin position="30"/>
        <end position="52"/>
    </location>
</feature>
<keyword evidence="2" id="KW-1133">Transmembrane helix</keyword>
<evidence type="ECO:0008006" key="5">
    <source>
        <dbReference type="Google" id="ProtNLM"/>
    </source>
</evidence>
<keyword evidence="2" id="KW-0812">Transmembrane</keyword>